<protein>
    <submittedName>
        <fullName evidence="2">Uncharacterized protein</fullName>
    </submittedName>
</protein>
<accession>A0ABD0LLR0</accession>
<sequence>WDAIYRSTSPFNATGRGHTSRPEADLDRMSNLTTHLVSEAGCYSKFGAALVTLRETRPSTGGILVHPRGLRNLGFVNLSYAVFSFTSCWCNRDIRDVRVPQCEGLTEQLEGGKTVMTTQRTSFCHCRCVSSGTLIVHIVSLRGASVPALQCRGQLHYDQLYQYRNEAGSTVLYSKSQHVLVARTSAVIVKTVTEAPLVHPSPEYARVTRPISVLPRWFDSRVTGAVLSSPVFPRPGTSSLHPWHRVTTVVSIPGPQQQSSM</sequence>
<proteinExistence type="predicted"/>
<name>A0ABD0LLR0_9CAEN</name>
<evidence type="ECO:0000256" key="1">
    <source>
        <dbReference type="SAM" id="MobiDB-lite"/>
    </source>
</evidence>
<keyword evidence="3" id="KW-1185">Reference proteome</keyword>
<feature type="non-terminal residue" evidence="2">
    <location>
        <position position="1"/>
    </location>
</feature>
<dbReference type="Proteomes" id="UP001519460">
    <property type="component" value="Unassembled WGS sequence"/>
</dbReference>
<reference evidence="2 3" key="1">
    <citation type="journal article" date="2023" name="Sci. Data">
        <title>Genome assembly of the Korean intertidal mud-creeper Batillaria attramentaria.</title>
        <authorList>
            <person name="Patra A.K."/>
            <person name="Ho P.T."/>
            <person name="Jun S."/>
            <person name="Lee S.J."/>
            <person name="Kim Y."/>
            <person name="Won Y.J."/>
        </authorList>
    </citation>
    <scope>NUCLEOTIDE SEQUENCE [LARGE SCALE GENOMIC DNA]</scope>
    <source>
        <strain evidence="2">Wonlab-2016</strain>
    </source>
</reference>
<comment type="caution">
    <text evidence="2">The sequence shown here is derived from an EMBL/GenBank/DDBJ whole genome shotgun (WGS) entry which is preliminary data.</text>
</comment>
<feature type="compositionally biased region" description="Polar residues" evidence="1">
    <location>
        <begin position="1"/>
        <end position="12"/>
    </location>
</feature>
<dbReference type="AlphaFoldDB" id="A0ABD0LLR0"/>
<organism evidence="2 3">
    <name type="scientific">Batillaria attramentaria</name>
    <dbReference type="NCBI Taxonomy" id="370345"/>
    <lineage>
        <taxon>Eukaryota</taxon>
        <taxon>Metazoa</taxon>
        <taxon>Spiralia</taxon>
        <taxon>Lophotrochozoa</taxon>
        <taxon>Mollusca</taxon>
        <taxon>Gastropoda</taxon>
        <taxon>Caenogastropoda</taxon>
        <taxon>Sorbeoconcha</taxon>
        <taxon>Cerithioidea</taxon>
        <taxon>Batillariidae</taxon>
        <taxon>Batillaria</taxon>
    </lineage>
</organism>
<dbReference type="EMBL" id="JACVVK020000037">
    <property type="protein sequence ID" value="KAK7500435.1"/>
    <property type="molecule type" value="Genomic_DNA"/>
</dbReference>
<gene>
    <name evidence="2" type="ORF">BaRGS_00008342</name>
</gene>
<evidence type="ECO:0000313" key="2">
    <source>
        <dbReference type="EMBL" id="KAK7500435.1"/>
    </source>
</evidence>
<feature type="region of interest" description="Disordered" evidence="1">
    <location>
        <begin position="1"/>
        <end position="24"/>
    </location>
</feature>
<evidence type="ECO:0000313" key="3">
    <source>
        <dbReference type="Proteomes" id="UP001519460"/>
    </source>
</evidence>